<evidence type="ECO:0000313" key="3">
    <source>
        <dbReference type="EMBL" id="MCU6795380.1"/>
    </source>
</evidence>
<evidence type="ECO:0000259" key="2">
    <source>
        <dbReference type="Pfam" id="PF02272"/>
    </source>
</evidence>
<comment type="caution">
    <text evidence="3">The sequence shown here is derived from an EMBL/GenBank/DDBJ whole genome shotgun (WGS) entry which is preliminary data.</text>
</comment>
<dbReference type="InterPro" id="IPR001667">
    <property type="entry name" value="DDH_dom"/>
</dbReference>
<dbReference type="Gene3D" id="3.90.1640.10">
    <property type="entry name" value="inorganic pyrophosphatase (n-terminal core)"/>
    <property type="match status" value="1"/>
</dbReference>
<dbReference type="Gene3D" id="3.10.310.30">
    <property type="match status" value="1"/>
</dbReference>
<organism evidence="3 4">
    <name type="scientific">Paenibacillus baimaensis</name>
    <dbReference type="NCBI Taxonomy" id="2982185"/>
    <lineage>
        <taxon>Bacteria</taxon>
        <taxon>Bacillati</taxon>
        <taxon>Bacillota</taxon>
        <taxon>Bacilli</taxon>
        <taxon>Bacillales</taxon>
        <taxon>Paenibacillaceae</taxon>
        <taxon>Paenibacillus</taxon>
    </lineage>
</organism>
<dbReference type="Pfam" id="PF02272">
    <property type="entry name" value="DHHA1"/>
    <property type="match status" value="1"/>
</dbReference>
<evidence type="ECO:0000313" key="4">
    <source>
        <dbReference type="Proteomes" id="UP001652445"/>
    </source>
</evidence>
<dbReference type="Proteomes" id="UP001652445">
    <property type="component" value="Unassembled WGS sequence"/>
</dbReference>
<dbReference type="InterPro" id="IPR051319">
    <property type="entry name" value="Oligoribo/pAp-PDE_c-di-AMP_PDE"/>
</dbReference>
<dbReference type="RefSeq" id="WP_262686341.1">
    <property type="nucleotide sequence ID" value="NZ_JAOQIO010000094.1"/>
</dbReference>
<dbReference type="PANTHER" id="PTHR47618:SF1">
    <property type="entry name" value="BIFUNCTIONAL OLIGORIBONUCLEASE AND PAP PHOSPHATASE NRNA"/>
    <property type="match status" value="1"/>
</dbReference>
<name>A0ABT2UL58_9BACL</name>
<dbReference type="Pfam" id="PF01368">
    <property type="entry name" value="DHH"/>
    <property type="match status" value="1"/>
</dbReference>
<dbReference type="InterPro" id="IPR003156">
    <property type="entry name" value="DHHA1_dom"/>
</dbReference>
<proteinExistence type="predicted"/>
<protein>
    <submittedName>
        <fullName evidence="3">Bifunctional oligoribonuclease/PAP phosphatase NrnA</fullName>
    </submittedName>
</protein>
<dbReference type="PANTHER" id="PTHR47618">
    <property type="entry name" value="BIFUNCTIONAL OLIGORIBONUCLEASE AND PAP PHOSPHATASE NRNA"/>
    <property type="match status" value="1"/>
</dbReference>
<dbReference type="SUPFAM" id="SSF64182">
    <property type="entry name" value="DHH phosphoesterases"/>
    <property type="match status" value="1"/>
</dbReference>
<accession>A0ABT2UL58</accession>
<evidence type="ECO:0000259" key="1">
    <source>
        <dbReference type="Pfam" id="PF01368"/>
    </source>
</evidence>
<gene>
    <name evidence="3" type="ORF">OB236_25030</name>
</gene>
<keyword evidence="4" id="KW-1185">Reference proteome</keyword>
<reference evidence="3 4" key="1">
    <citation type="submission" date="2022-09" db="EMBL/GenBank/DDBJ databases">
        <authorList>
            <person name="Han X.L."/>
            <person name="Wang Q."/>
            <person name="Lu T."/>
        </authorList>
    </citation>
    <scope>NUCLEOTIDE SEQUENCE [LARGE SCALE GENOMIC DNA]</scope>
    <source>
        <strain evidence="3 4">WQ 127069</strain>
    </source>
</reference>
<sequence>MTVFTHSDSYSVQLNEAAQFIQTKDDFLVVSHIQPDGDAAGSTFAVAWILSSLGKRFTLVNEGEMPKKYMYMAGSQQTILNYDADAIPLTYKYVISVDCADFSRIGRVNQLFAEDAAILNIDHHATNDLFGSVNLVLAEAAATVEVLYDLGKVLGISFSNELNICIYSGLLTDTGGFRYANTSPKVMQIAADMLQHGVKGHELAEHLLEKLSYPQISLIKRSLNTLTFDSSKRIGWLAVSLEDLQDSGASNDDLDGLVNYPRNVEGVEVGLLFKERAGGQVKVSLRSGGTVDVAHIAKSFGGGGHIRAAGCTVKGSLHEAIESVVKEVGLALE</sequence>
<feature type="domain" description="DDH" evidence="1">
    <location>
        <begin position="27"/>
        <end position="169"/>
    </location>
</feature>
<dbReference type="InterPro" id="IPR038763">
    <property type="entry name" value="DHH_sf"/>
</dbReference>
<feature type="domain" description="DHHA1" evidence="2">
    <location>
        <begin position="246"/>
        <end position="328"/>
    </location>
</feature>
<dbReference type="EMBL" id="JAOQIO010000094">
    <property type="protein sequence ID" value="MCU6795380.1"/>
    <property type="molecule type" value="Genomic_DNA"/>
</dbReference>